<dbReference type="RefSeq" id="WP_209364864.1">
    <property type="nucleotide sequence ID" value="NZ_CP046956.1"/>
</dbReference>
<feature type="transmembrane region" description="Helical" evidence="1">
    <location>
        <begin position="35"/>
        <end position="58"/>
    </location>
</feature>
<keyword evidence="1" id="KW-0472">Membrane</keyword>
<dbReference type="Pfam" id="PF12822">
    <property type="entry name" value="ECF_trnsprt"/>
    <property type="match status" value="1"/>
</dbReference>
<feature type="transmembrane region" description="Helical" evidence="1">
    <location>
        <begin position="97"/>
        <end position="130"/>
    </location>
</feature>
<evidence type="ECO:0000313" key="3">
    <source>
        <dbReference type="Proteomes" id="UP000665043"/>
    </source>
</evidence>
<keyword evidence="1" id="KW-0812">Transmembrane</keyword>
<dbReference type="Proteomes" id="UP000665043">
    <property type="component" value="Chromosome"/>
</dbReference>
<dbReference type="InterPro" id="IPR024529">
    <property type="entry name" value="ECF_trnsprt_substrate-spec"/>
</dbReference>
<keyword evidence="1" id="KW-1133">Transmembrane helix</keyword>
<protein>
    <submittedName>
        <fullName evidence="2">ECF transporter S component</fullName>
    </submittedName>
</protein>
<feature type="transmembrane region" description="Helical" evidence="1">
    <location>
        <begin position="6"/>
        <end position="23"/>
    </location>
</feature>
<feature type="transmembrane region" description="Helical" evidence="1">
    <location>
        <begin position="70"/>
        <end position="90"/>
    </location>
</feature>
<organism evidence="2 3">
    <name type="scientific">Sediminibacillus dalangtanensis</name>
    <dbReference type="NCBI Taxonomy" id="2729421"/>
    <lineage>
        <taxon>Bacteria</taxon>
        <taxon>Bacillati</taxon>
        <taxon>Bacillota</taxon>
        <taxon>Bacilli</taxon>
        <taxon>Bacillales</taxon>
        <taxon>Bacillaceae</taxon>
        <taxon>Sediminibacillus</taxon>
    </lineage>
</organism>
<proteinExistence type="predicted"/>
<evidence type="ECO:0000256" key="1">
    <source>
        <dbReference type="SAM" id="Phobius"/>
    </source>
</evidence>
<accession>A0ABX7VRY2</accession>
<reference evidence="2 3" key="1">
    <citation type="submission" date="2019-12" db="EMBL/GenBank/DDBJ databases">
        <title>The whole genome sequencing of a strain isolated from a Mars analog, Dalangtan Playa.</title>
        <authorList>
            <person name="Huang T."/>
        </authorList>
    </citation>
    <scope>NUCLEOTIDE SEQUENCE [LARGE SCALE GENOMIC DNA]</scope>
    <source>
        <strain evidence="2 3">DP4-553-S</strain>
    </source>
</reference>
<evidence type="ECO:0000313" key="2">
    <source>
        <dbReference type="EMBL" id="QTM99694.1"/>
    </source>
</evidence>
<sequence length="173" mass="19072">MNTYKLTLIAVLAALAVVGRYTFQFLPNVQPVTALIIICGFFLGPLSGVLLAGLTTYLSNLFLGMGLWTIWQIVGWALIGLMSGLIGKYWRDIPLPVMIVFAVMCGYLYGLIVSLATFSVAGNFLSYYLLGLPFDTYHAVGNGIFMAILFPVFSRIFTKYLRNSEYGKIPASK</sequence>
<dbReference type="EMBL" id="CP046956">
    <property type="protein sequence ID" value="QTM99694.1"/>
    <property type="molecule type" value="Genomic_DNA"/>
</dbReference>
<name>A0ABX7VRY2_9BACI</name>
<feature type="transmembrane region" description="Helical" evidence="1">
    <location>
        <begin position="136"/>
        <end position="158"/>
    </location>
</feature>
<keyword evidence="3" id="KW-1185">Reference proteome</keyword>
<dbReference type="Gene3D" id="1.10.1760.20">
    <property type="match status" value="1"/>
</dbReference>
<gene>
    <name evidence="2" type="ORF">ERJ70_10500</name>
</gene>